<organism evidence="1 2">
    <name type="scientific">Cardiocondyla obscurior</name>
    <dbReference type="NCBI Taxonomy" id="286306"/>
    <lineage>
        <taxon>Eukaryota</taxon>
        <taxon>Metazoa</taxon>
        <taxon>Ecdysozoa</taxon>
        <taxon>Arthropoda</taxon>
        <taxon>Hexapoda</taxon>
        <taxon>Insecta</taxon>
        <taxon>Pterygota</taxon>
        <taxon>Neoptera</taxon>
        <taxon>Endopterygota</taxon>
        <taxon>Hymenoptera</taxon>
        <taxon>Apocrita</taxon>
        <taxon>Aculeata</taxon>
        <taxon>Formicoidea</taxon>
        <taxon>Formicidae</taxon>
        <taxon>Myrmicinae</taxon>
        <taxon>Cardiocondyla</taxon>
    </lineage>
</organism>
<dbReference type="EMBL" id="JADYXP020000001">
    <property type="protein sequence ID" value="KAL0132175.1"/>
    <property type="molecule type" value="Genomic_DNA"/>
</dbReference>
<proteinExistence type="predicted"/>
<evidence type="ECO:0000313" key="1">
    <source>
        <dbReference type="EMBL" id="KAL0132175.1"/>
    </source>
</evidence>
<dbReference type="GO" id="GO:0097542">
    <property type="term" value="C:ciliary tip"/>
    <property type="evidence" value="ECO:0007669"/>
    <property type="project" value="TreeGrafter"/>
</dbReference>
<comment type="caution">
    <text evidence="1">The sequence shown here is derived from an EMBL/GenBank/DDBJ whole genome shotgun (WGS) entry which is preliminary data.</text>
</comment>
<dbReference type="InterPro" id="IPR033192">
    <property type="entry name" value="ODAD3"/>
</dbReference>
<accession>A0AAW2GY15</accession>
<name>A0AAW2GY15_9HYME</name>
<evidence type="ECO:0000313" key="2">
    <source>
        <dbReference type="Proteomes" id="UP001430953"/>
    </source>
</evidence>
<dbReference type="GO" id="GO:0036158">
    <property type="term" value="P:outer dynein arm assembly"/>
    <property type="evidence" value="ECO:0007669"/>
    <property type="project" value="InterPro"/>
</dbReference>
<dbReference type="PANTHER" id="PTHR46518:SF1">
    <property type="entry name" value="OUTER DYNEIN ARM-DOCKING COMPLEX SUBUNIT 3"/>
    <property type="match status" value="1"/>
</dbReference>
<sequence length="551" mass="64536">MGRPRALNETQVKTWLIRDKINRYRGVLKLHAREKKLKLSQATKLKLLVSRKIASLEVDVKRHREIVNDLRNDSKQHVLRLLDNYRRFYLAFNHLKPHEIYTAIYQDCDLKRRFLDKLYYEKKKKLKLGIELQLEHNILSTKLEEQGECLPNCEQQRLVAELQRSIAKYNIAKDIYSTYWSMLNILRKDALFFDTLLNILKEDQSSQCKVMLKVTVMGQLATENLDDIRQKYKQMSRNVLHNMKIREKMLTTVRCEVKDLWAYAQSLVRVESVHIFAKKKDADVIANKTLESQLVYLENICTEVKDAFLVRSHHDLLLRLENQSEQRKILLGRLDVNLKNRDVLWSKKYQAVQVLENLKHSTKTADQSKINGICDMLEQIRIEKNHEKNFKEQIKSHGELLINIRAALQSINAMLLCVKDGKGATKKVGNKKELVINDKENVEEQDVLAEINGMDTDVLALLAKISRKVINLFNISNINLEGKEDDARDLYQIYVSNYNSDLFERMRIFEIGEEEQIGLLVEHEIIDATVPARVDIKHRSRQILEARLKPE</sequence>
<dbReference type="GO" id="GO:0003341">
    <property type="term" value="P:cilium movement"/>
    <property type="evidence" value="ECO:0007669"/>
    <property type="project" value="InterPro"/>
</dbReference>
<reference evidence="1 2" key="1">
    <citation type="submission" date="2023-03" db="EMBL/GenBank/DDBJ databases">
        <title>High recombination rates correlate with genetic variation in Cardiocondyla obscurior ants.</title>
        <authorList>
            <person name="Errbii M."/>
        </authorList>
    </citation>
    <scope>NUCLEOTIDE SEQUENCE [LARGE SCALE GENOMIC DNA]</scope>
    <source>
        <strain evidence="1">Alpha-2009</strain>
        <tissue evidence="1">Whole body</tissue>
    </source>
</reference>
<gene>
    <name evidence="1" type="ORF">PUN28_000150</name>
</gene>
<protein>
    <submittedName>
        <fullName evidence="1">Uncharacterized protein</fullName>
    </submittedName>
</protein>
<dbReference type="GO" id="GO:0036064">
    <property type="term" value="C:ciliary basal body"/>
    <property type="evidence" value="ECO:0007669"/>
    <property type="project" value="TreeGrafter"/>
</dbReference>
<dbReference type="Proteomes" id="UP001430953">
    <property type="component" value="Unassembled WGS sequence"/>
</dbReference>
<dbReference type="GO" id="GO:0035253">
    <property type="term" value="C:ciliary rootlet"/>
    <property type="evidence" value="ECO:0007669"/>
    <property type="project" value="TreeGrafter"/>
</dbReference>
<keyword evidence="2" id="KW-1185">Reference proteome</keyword>
<dbReference type="AlphaFoldDB" id="A0AAW2GY15"/>
<dbReference type="PANTHER" id="PTHR46518">
    <property type="entry name" value="COILED-COIL DOMAIN-CONTAINING PROTEIN 151"/>
    <property type="match status" value="1"/>
</dbReference>